<dbReference type="EMBL" id="JROU02001478">
    <property type="protein sequence ID" value="OEH76387.1"/>
    <property type="molecule type" value="Genomic_DNA"/>
</dbReference>
<feature type="transmembrane region" description="Helical" evidence="2">
    <location>
        <begin position="881"/>
        <end position="908"/>
    </location>
</feature>
<reference evidence="3 4" key="1">
    <citation type="journal article" date="2016" name="BMC Genomics">
        <title>Comparative genomics reveals Cyclospora cayetanensis possesses coccidia-like metabolism and invasion components but unique surface antigens.</title>
        <authorList>
            <person name="Liu S."/>
            <person name="Wang L."/>
            <person name="Zheng H."/>
            <person name="Xu Z."/>
            <person name="Roellig D.M."/>
            <person name="Li N."/>
            <person name="Frace M.A."/>
            <person name="Tang K."/>
            <person name="Arrowood M.J."/>
            <person name="Moss D.M."/>
            <person name="Zhang L."/>
            <person name="Feng Y."/>
            <person name="Xiao L."/>
        </authorList>
    </citation>
    <scope>NUCLEOTIDE SEQUENCE [LARGE SCALE GENOMIC DNA]</scope>
    <source>
        <strain evidence="3 4">CHN_HEN01</strain>
    </source>
</reference>
<feature type="compositionally biased region" description="Polar residues" evidence="1">
    <location>
        <begin position="124"/>
        <end position="137"/>
    </location>
</feature>
<feature type="compositionally biased region" description="Polar residues" evidence="1">
    <location>
        <begin position="206"/>
        <end position="223"/>
    </location>
</feature>
<feature type="region of interest" description="Disordered" evidence="1">
    <location>
        <begin position="1"/>
        <end position="93"/>
    </location>
</feature>
<feature type="compositionally biased region" description="Basic and acidic residues" evidence="1">
    <location>
        <begin position="1"/>
        <end position="19"/>
    </location>
</feature>
<sequence length="1193" mass="133682">MDPTGRDPEGLTKCSDAKSRSTRHEKRGPSETSRHVTNELTQPGLHNENKSLDDNGSGEMPSGNRHVCLEDGQEDHEGEWPLQTQQTHDVHQEISAIELPLQLKGVCAQEDKEIHAKEGRCDQTQEQASEEAQNSGSHDSEGASPERQTAFEEQQNKQDTHEAHLSKGEDTVLQRAAGNDIAVQRQCKVPEDAGQVRTYEQQMEQVQALQGAQQGISHNSGSSQQKPQPKKEKCEREKQAFIGHSRQEKFSTQSGLQETQNHVQPAESCLQPQFLLHSEQQDVVQHKNLQDHNCVQLTKYKAATEYPLEQQRIQAYIGDLEMDLQANEELGVHRRSLPIKIPRHADTEMASMALQGHAKVATLSGGVHSSARRSTELFDSKTATALQSLFAMQVALTSEEVVVEYQKGAVEDRSHLAVDDGGGKAQKEERLQSQRKRLCQNAQAIHNRIMQQIKEKLELFKSSRKHAQHEHNDRRGILKSATARGVLLRVRRLSMLQEKMECALQSFQIRLEAVLQYRRLELLGSYGFLKRDFHATNYSLRAKIPSAARQAIGIQRGIDGPNWKLMPQALRIRLDLCRAVKDDIPRGHYVMMVSVWNRLGGHKLTWTYLNQYASSLEAGQQNDGADLSTTGGAKDILATSPCAVSAPVAFAAMYFSECLRFDETLYLNCPSEADIKPSMCLIFQLYLLRGAVSPVDKVPLFLGEVDTSIQRFMDIEDMLRTRFERWLCNLYFRVVRIPKEVDGFHEFEVPLQYTGRMLNIPDELPLPRESHHAFSLRSSRSSHTAHNSSRSNTGDHHLARCKAPLTDRLTRSTMKLSYASATSVRDRTRYSRRRKASPSPCTELWNATILQGNGAGSRLIPVFSDLLEEYCISSDMKEISLAGAALLFALGALWFAVFIALFGSWIFLKACGIPVYSAEISGLYIRLGYVQVGSNKSGGWNTTEVLMEIAYRFMAPLGVWISLLPVLLALIEGFGGESAGVTFALHNCFKRETGFGALGVALTVIMDISFVAISSMKQQVACPATAMTQRSNAYPWKHVWNQPEDLVTTYVAIFTVHPVTKQQAIYRHFLRYPDGTIDEQLYSVPLTLEFSESCCPSEVTQFSFDETGFMQHQPTKTVLSFDEWRSSRFGNMRPTVNVGGLRKAVKCEDNECIAAESEASGSRHYARSILSIDDQQALPSHINATHNCQPLHT</sequence>
<feature type="compositionally biased region" description="Polar residues" evidence="1">
    <location>
        <begin position="250"/>
        <end position="263"/>
    </location>
</feature>
<protein>
    <submittedName>
        <fullName evidence="3">Ojoplano variant related protein</fullName>
    </submittedName>
</protein>
<feature type="transmembrane region" description="Helical" evidence="2">
    <location>
        <begin position="995"/>
        <end position="1013"/>
    </location>
</feature>
<keyword evidence="2" id="KW-0812">Transmembrane</keyword>
<feature type="compositionally biased region" description="Basic and acidic residues" evidence="1">
    <location>
        <begin position="27"/>
        <end position="37"/>
    </location>
</feature>
<organism evidence="3 4">
    <name type="scientific">Cyclospora cayetanensis</name>
    <dbReference type="NCBI Taxonomy" id="88456"/>
    <lineage>
        <taxon>Eukaryota</taxon>
        <taxon>Sar</taxon>
        <taxon>Alveolata</taxon>
        <taxon>Apicomplexa</taxon>
        <taxon>Conoidasida</taxon>
        <taxon>Coccidia</taxon>
        <taxon>Eucoccidiorida</taxon>
        <taxon>Eimeriorina</taxon>
        <taxon>Eimeriidae</taxon>
        <taxon>Cyclospora</taxon>
    </lineage>
</organism>
<evidence type="ECO:0000256" key="2">
    <source>
        <dbReference type="SAM" id="Phobius"/>
    </source>
</evidence>
<dbReference type="Proteomes" id="UP000095192">
    <property type="component" value="Unassembled WGS sequence"/>
</dbReference>
<dbReference type="PANTHER" id="PTHR33862:SF3">
    <property type="entry name" value="OROFACIAL CLEFT 1 CANDIDATE GENE 1 PROTEIN"/>
    <property type="match status" value="1"/>
</dbReference>
<keyword evidence="4" id="KW-1185">Reference proteome</keyword>
<evidence type="ECO:0000313" key="3">
    <source>
        <dbReference type="EMBL" id="OEH76387.1"/>
    </source>
</evidence>
<evidence type="ECO:0000256" key="1">
    <source>
        <dbReference type="SAM" id="MobiDB-lite"/>
    </source>
</evidence>
<dbReference type="VEuPathDB" id="ToxoDB:cyc_03429"/>
<keyword evidence="2" id="KW-1133">Transmembrane helix</keyword>
<feature type="region of interest" description="Disordered" evidence="1">
    <location>
        <begin position="775"/>
        <end position="797"/>
    </location>
</feature>
<dbReference type="InParanoid" id="A0A1D3CYV8"/>
<keyword evidence="2" id="KW-0472">Membrane</keyword>
<feature type="compositionally biased region" description="Basic and acidic residues" evidence="1">
    <location>
        <begin position="229"/>
        <end position="249"/>
    </location>
</feature>
<feature type="region of interest" description="Disordered" evidence="1">
    <location>
        <begin position="206"/>
        <end position="264"/>
    </location>
</feature>
<comment type="caution">
    <text evidence="3">The sequence shown here is derived from an EMBL/GenBank/DDBJ whole genome shotgun (WGS) entry which is preliminary data.</text>
</comment>
<dbReference type="AlphaFoldDB" id="A0A1D3CYV8"/>
<feature type="compositionally biased region" description="Low complexity" evidence="1">
    <location>
        <begin position="778"/>
        <end position="792"/>
    </location>
</feature>
<dbReference type="VEuPathDB" id="ToxoDB:LOC34620123"/>
<proteinExistence type="predicted"/>
<dbReference type="InterPro" id="IPR031390">
    <property type="entry name" value="OFCC1"/>
</dbReference>
<accession>A0A1D3CYV8</accession>
<name>A0A1D3CYV8_9EIME</name>
<feature type="compositionally biased region" description="Basic and acidic residues" evidence="1">
    <location>
        <begin position="154"/>
        <end position="165"/>
    </location>
</feature>
<evidence type="ECO:0000313" key="4">
    <source>
        <dbReference type="Proteomes" id="UP000095192"/>
    </source>
</evidence>
<gene>
    <name evidence="3" type="ORF">cyc_03429</name>
</gene>
<feature type="transmembrane region" description="Helical" evidence="2">
    <location>
        <begin position="957"/>
        <end position="975"/>
    </location>
</feature>
<feature type="region of interest" description="Disordered" evidence="1">
    <location>
        <begin position="116"/>
        <end position="165"/>
    </location>
</feature>
<dbReference type="PANTHER" id="PTHR33862">
    <property type="entry name" value="OROFACIAL CLEFT 1 CANDIDATE GENE 1 PROTEIN"/>
    <property type="match status" value="1"/>
</dbReference>